<evidence type="ECO:0000256" key="1">
    <source>
        <dbReference type="SAM" id="Phobius"/>
    </source>
</evidence>
<evidence type="ECO:0000313" key="3">
    <source>
        <dbReference type="Proteomes" id="UP000196594"/>
    </source>
</evidence>
<keyword evidence="1" id="KW-0472">Membrane</keyword>
<dbReference type="Proteomes" id="UP000196594">
    <property type="component" value="Unassembled WGS sequence"/>
</dbReference>
<dbReference type="RefSeq" id="WP_087617732.1">
    <property type="nucleotide sequence ID" value="NZ_JAFBEY010000006.1"/>
</dbReference>
<name>A0ABX3ZFL7_9BACL</name>
<feature type="transmembrane region" description="Helical" evidence="1">
    <location>
        <begin position="7"/>
        <end position="27"/>
    </location>
</feature>
<accession>A0ABX3ZFL7</accession>
<feature type="transmembrane region" description="Helical" evidence="1">
    <location>
        <begin position="39"/>
        <end position="62"/>
    </location>
</feature>
<keyword evidence="3" id="KW-1185">Reference proteome</keyword>
<reference evidence="2 3" key="1">
    <citation type="journal article" date="2017" name="Int. J. Syst. Evol. Microbiol.">
        <title>Solibacillus kalamii sp. nov., isolated from a high-efficiency particulate arrestance filter system used in the International Space Station.</title>
        <authorList>
            <person name="Checinska Sielaff A."/>
            <person name="Kumar R.M."/>
            <person name="Pal D."/>
            <person name="Mayilraj S."/>
            <person name="Venkateswaran K."/>
        </authorList>
    </citation>
    <scope>NUCLEOTIDE SEQUENCE [LARGE SCALE GENOMIC DNA]</scope>
    <source>
        <strain evidence="2 3">ISSFR-015</strain>
    </source>
</reference>
<evidence type="ECO:0000313" key="2">
    <source>
        <dbReference type="EMBL" id="OUZ38498.1"/>
    </source>
</evidence>
<gene>
    <name evidence="2" type="ORF">CBM15_12145</name>
</gene>
<keyword evidence="1" id="KW-0812">Transmembrane</keyword>
<protein>
    <submittedName>
        <fullName evidence="2">Uncharacterized protein</fullName>
    </submittedName>
</protein>
<dbReference type="EMBL" id="NHNT01000008">
    <property type="protein sequence ID" value="OUZ38498.1"/>
    <property type="molecule type" value="Genomic_DNA"/>
</dbReference>
<organism evidence="2 3">
    <name type="scientific">Solibacillus kalamii</name>
    <dbReference type="NCBI Taxonomy" id="1748298"/>
    <lineage>
        <taxon>Bacteria</taxon>
        <taxon>Bacillati</taxon>
        <taxon>Bacillota</taxon>
        <taxon>Bacilli</taxon>
        <taxon>Bacillales</taxon>
        <taxon>Caryophanaceae</taxon>
        <taxon>Solibacillus</taxon>
    </lineage>
</organism>
<proteinExistence type="predicted"/>
<keyword evidence="1" id="KW-1133">Transmembrane helix</keyword>
<sequence length="77" mass="8588">MAQKNSKAISICISLIIAQIMCAGFLLKNIQLIINPTSIVAKWLAGISFILFSFLFIVSLWATIKHFKSKDALDHHT</sequence>
<comment type="caution">
    <text evidence="2">The sequence shown here is derived from an EMBL/GenBank/DDBJ whole genome shotgun (WGS) entry which is preliminary data.</text>
</comment>